<comment type="caution">
    <text evidence="2">The sequence shown here is derived from an EMBL/GenBank/DDBJ whole genome shotgun (WGS) entry which is preliminary data.</text>
</comment>
<feature type="transmembrane region" description="Helical" evidence="1">
    <location>
        <begin position="262"/>
        <end position="286"/>
    </location>
</feature>
<name>A0A7W7ZAS7_9BACT</name>
<feature type="transmembrane region" description="Helical" evidence="1">
    <location>
        <begin position="106"/>
        <end position="126"/>
    </location>
</feature>
<evidence type="ECO:0000313" key="2">
    <source>
        <dbReference type="EMBL" id="MBB5056470.1"/>
    </source>
</evidence>
<proteinExistence type="predicted"/>
<feature type="transmembrane region" description="Helical" evidence="1">
    <location>
        <begin position="293"/>
        <end position="309"/>
    </location>
</feature>
<keyword evidence="3" id="KW-1185">Reference proteome</keyword>
<accession>A0A7W7ZAS7</accession>
<organism evidence="2 3">
    <name type="scientific">Granulicella aggregans</name>
    <dbReference type="NCBI Taxonomy" id="474949"/>
    <lineage>
        <taxon>Bacteria</taxon>
        <taxon>Pseudomonadati</taxon>
        <taxon>Acidobacteriota</taxon>
        <taxon>Terriglobia</taxon>
        <taxon>Terriglobales</taxon>
        <taxon>Acidobacteriaceae</taxon>
        <taxon>Granulicella</taxon>
    </lineage>
</organism>
<protein>
    <submittedName>
        <fullName evidence="2">Uncharacterized protein</fullName>
    </submittedName>
</protein>
<dbReference type="RefSeq" id="WP_184214426.1">
    <property type="nucleotide sequence ID" value="NZ_JACHIP010000002.1"/>
</dbReference>
<sequence length="517" mass="55985">MARTYRIAIPLLAVWLLGWIFLSWPAIQDDALIHLRYADNLVRFHFITYDGVHRDYGASSLLYVALLALLREFSASANLARGVSSAVHVMLFAGLAWGFWSRGRSWGATARLAALTLLVMIVLPGAVRWLDDGMETGIVAGFATVLAWLLHSESSRAGDDEAVRGPIRFIAMVTLGVLTVMLRTELSLLCGGGFLLLLSSRRPGRNSEGIVAAVVGSAHLLVGAVAAIGFIVATMHTPLPDTALAKSHGIAHWFNPIHDTAVTLGGAMSFGAGMLLFWLITLTLVLMRQDVSLKLLLANCFFPVVLALASLRGQEIQGVRYFAWTFFFAIVWNILELGSSVQRDAAGLTGRGLLYGFLVLLAIEVPFEAVAMHRVLTHRSQTVRKFEADRLSVLRNEKGIASDIGYIGYFTGAKICDLAGLVNGREAARLSSLERAHVCVDTGPGFIFANASQLAPLTHMMDLSQWEVCGRYDFTNVSTLDTHYLVVRPEVAAAACAATAQPPEPIDSIVPAVSGLR</sequence>
<reference evidence="2 3" key="1">
    <citation type="submission" date="2020-08" db="EMBL/GenBank/DDBJ databases">
        <title>Genomic Encyclopedia of Type Strains, Phase IV (KMG-V): Genome sequencing to study the core and pangenomes of soil and plant-associated prokaryotes.</title>
        <authorList>
            <person name="Whitman W."/>
        </authorList>
    </citation>
    <scope>NUCLEOTIDE SEQUENCE [LARGE SCALE GENOMIC DNA]</scope>
    <source>
        <strain evidence="2 3">M8UP14</strain>
    </source>
</reference>
<keyword evidence="1" id="KW-0472">Membrane</keyword>
<feature type="transmembrane region" description="Helical" evidence="1">
    <location>
        <begin position="82"/>
        <end position="100"/>
    </location>
</feature>
<feature type="transmembrane region" description="Helical" evidence="1">
    <location>
        <begin position="210"/>
        <end position="233"/>
    </location>
</feature>
<feature type="transmembrane region" description="Helical" evidence="1">
    <location>
        <begin position="353"/>
        <end position="376"/>
    </location>
</feature>
<dbReference type="Proteomes" id="UP000540989">
    <property type="component" value="Unassembled WGS sequence"/>
</dbReference>
<feature type="transmembrane region" description="Helical" evidence="1">
    <location>
        <begin position="321"/>
        <end position="341"/>
    </location>
</feature>
<evidence type="ECO:0000256" key="1">
    <source>
        <dbReference type="SAM" id="Phobius"/>
    </source>
</evidence>
<evidence type="ECO:0000313" key="3">
    <source>
        <dbReference type="Proteomes" id="UP000540989"/>
    </source>
</evidence>
<gene>
    <name evidence="2" type="ORF">HDF16_001155</name>
</gene>
<dbReference type="EMBL" id="JACHIP010000002">
    <property type="protein sequence ID" value="MBB5056470.1"/>
    <property type="molecule type" value="Genomic_DNA"/>
</dbReference>
<keyword evidence="1" id="KW-1133">Transmembrane helix</keyword>
<dbReference type="AlphaFoldDB" id="A0A7W7ZAS7"/>
<feature type="transmembrane region" description="Helical" evidence="1">
    <location>
        <begin position="170"/>
        <end position="198"/>
    </location>
</feature>
<keyword evidence="1" id="KW-0812">Transmembrane</keyword>